<proteinExistence type="predicted"/>
<evidence type="ECO:0000313" key="3">
    <source>
        <dbReference type="EMBL" id="GKU27577.1"/>
    </source>
</evidence>
<feature type="transmembrane region" description="Helical" evidence="1">
    <location>
        <begin position="6"/>
        <end position="22"/>
    </location>
</feature>
<evidence type="ECO:0000256" key="1">
    <source>
        <dbReference type="SAM" id="Phobius"/>
    </source>
</evidence>
<protein>
    <recommendedName>
        <fullName evidence="2">TRASH domain-containing protein</fullName>
    </recommendedName>
</protein>
<keyword evidence="4" id="KW-1185">Reference proteome</keyword>
<dbReference type="InterPro" id="IPR011017">
    <property type="entry name" value="TRASH_dom"/>
</dbReference>
<dbReference type="InterPro" id="IPR007029">
    <property type="entry name" value="YHS_dom"/>
</dbReference>
<organism evidence="3 4">
    <name type="scientific">Clostridium folliculivorans</name>
    <dbReference type="NCBI Taxonomy" id="2886038"/>
    <lineage>
        <taxon>Bacteria</taxon>
        <taxon>Bacillati</taxon>
        <taxon>Bacillota</taxon>
        <taxon>Clostridia</taxon>
        <taxon>Eubacteriales</taxon>
        <taxon>Clostridiaceae</taxon>
        <taxon>Clostridium</taxon>
    </lineage>
</organism>
<comment type="caution">
    <text evidence="3">The sequence shown here is derived from an EMBL/GenBank/DDBJ whole genome shotgun (WGS) entry which is preliminary data.</text>
</comment>
<keyword evidence="1" id="KW-1133">Transmembrane helix</keyword>
<dbReference type="Proteomes" id="UP001057868">
    <property type="component" value="Unassembled WGS sequence"/>
</dbReference>
<dbReference type="AlphaFoldDB" id="A0A9W5Y6P8"/>
<sequence>MEFLANNWIYMLVTVIMVFVMVKRGGCCGGHSHENESENGDSHGGGCCGGSSNHNHSDGSNKQIDQSNLVKDPICGMMVNPETAIKQIIDGQTYYFCSEGCRREFIRKQS</sequence>
<gene>
    <name evidence="3" type="ORF">CFOLD11_44040</name>
</gene>
<reference evidence="3" key="1">
    <citation type="journal article" date="2023" name="Int. J. Syst. Evol. Microbiol.">
        <title>&lt;i&gt;Clostridium folliculivorans&lt;/i&gt; sp. nov., isolated from soil samples of an organic paddy in Japan.</title>
        <authorList>
            <person name="Tazawa J."/>
            <person name="Kobayashi H."/>
            <person name="Tanizawa Y."/>
            <person name="Uchino A."/>
            <person name="Tanaka F."/>
            <person name="Urashima Y."/>
            <person name="Miura S."/>
            <person name="Sakamoto M."/>
            <person name="Ohkuma M."/>
            <person name="Tohno M."/>
        </authorList>
    </citation>
    <scope>NUCLEOTIDE SEQUENCE</scope>
    <source>
        <strain evidence="3">D1-1</strain>
    </source>
</reference>
<name>A0A9W5Y6P8_9CLOT</name>
<dbReference type="Pfam" id="PF04945">
    <property type="entry name" value="YHS"/>
    <property type="match status" value="1"/>
</dbReference>
<evidence type="ECO:0000313" key="4">
    <source>
        <dbReference type="Proteomes" id="UP001057868"/>
    </source>
</evidence>
<keyword evidence="1" id="KW-0812">Transmembrane</keyword>
<dbReference type="RefSeq" id="WP_261854435.1">
    <property type="nucleotide sequence ID" value="NZ_BQXY01000013.1"/>
</dbReference>
<feature type="domain" description="TRASH" evidence="2">
    <location>
        <begin position="72"/>
        <end position="109"/>
    </location>
</feature>
<accession>A0A9W5Y6P8</accession>
<dbReference type="SMART" id="SM00746">
    <property type="entry name" value="TRASH"/>
    <property type="match status" value="1"/>
</dbReference>
<evidence type="ECO:0000259" key="2">
    <source>
        <dbReference type="SMART" id="SM00746"/>
    </source>
</evidence>
<keyword evidence="1" id="KW-0472">Membrane</keyword>
<dbReference type="EMBL" id="BQXY01000013">
    <property type="protein sequence ID" value="GKU27577.1"/>
    <property type="molecule type" value="Genomic_DNA"/>
</dbReference>